<dbReference type="InterPro" id="IPR000836">
    <property type="entry name" value="PRTase_dom"/>
</dbReference>
<protein>
    <submittedName>
        <fullName evidence="3">Competence protein F homolog, phosphoribosyltransferase domain protein YhgH required for utilization of DNA as sole source of carbon and energy</fullName>
    </submittedName>
</protein>
<evidence type="ECO:0000256" key="1">
    <source>
        <dbReference type="ARBA" id="ARBA00008007"/>
    </source>
</evidence>
<evidence type="ECO:0000313" key="3">
    <source>
        <dbReference type="EMBL" id="SFV40242.1"/>
    </source>
</evidence>
<accession>A0A1K1KMW6</accession>
<proteinExistence type="inferred from homology"/>
<dbReference type="AlphaFoldDB" id="A0A1K1KMW6"/>
<dbReference type="OrthoDB" id="9779910at2"/>
<reference evidence="4" key="1">
    <citation type="submission" date="2016-11" db="EMBL/GenBank/DDBJ databases">
        <authorList>
            <person name="Papadimitriou K."/>
        </authorList>
    </citation>
    <scope>NUCLEOTIDE SEQUENCE [LARGE SCALE GENOMIC DNA]</scope>
    <source>
        <strain evidence="4">ACA-DC 1533</strain>
    </source>
</reference>
<dbReference type="GeneID" id="95348901"/>
<dbReference type="PANTHER" id="PTHR47505:SF1">
    <property type="entry name" value="DNA UTILIZATION PROTEIN YHGH"/>
    <property type="match status" value="1"/>
</dbReference>
<evidence type="ECO:0000313" key="4">
    <source>
        <dbReference type="Proteomes" id="UP000190935"/>
    </source>
</evidence>
<keyword evidence="3" id="KW-0808">Transferase</keyword>
<dbReference type="InterPro" id="IPR029057">
    <property type="entry name" value="PRTase-like"/>
</dbReference>
<dbReference type="KEGG" id="laca:LAC1533_0822"/>
<gene>
    <name evidence="3" type="ORF">LAC1533_0822</name>
</gene>
<dbReference type="PANTHER" id="PTHR47505">
    <property type="entry name" value="DNA UTILIZATION PROTEIN YHGH"/>
    <property type="match status" value="1"/>
</dbReference>
<dbReference type="RefSeq" id="WP_010497927.1">
    <property type="nucleotide sequence ID" value="NZ_JQBK01000126.1"/>
</dbReference>
<dbReference type="SUPFAM" id="SSF53271">
    <property type="entry name" value="PRTase-like"/>
    <property type="match status" value="1"/>
</dbReference>
<dbReference type="CDD" id="cd06223">
    <property type="entry name" value="PRTases_typeI"/>
    <property type="match status" value="1"/>
</dbReference>
<comment type="similarity">
    <text evidence="1">Belongs to the ComF/GntX family.</text>
</comment>
<feature type="domain" description="Phosphoribosyltransferase" evidence="2">
    <location>
        <begin position="169"/>
        <end position="229"/>
    </location>
</feature>
<dbReference type="GO" id="GO:0016757">
    <property type="term" value="F:glycosyltransferase activity"/>
    <property type="evidence" value="ECO:0007669"/>
    <property type="project" value="UniProtKB-KW"/>
</dbReference>
<dbReference type="Gene3D" id="3.40.50.2020">
    <property type="match status" value="1"/>
</dbReference>
<sequence length="230" mass="26601">MDKCLICGREIKVALDLKWLFSLQPFKEPVICHNCEKNFKAISDKQTCPGCGRLQDDQLPCKDCQRWSKMGEAALLGNRALYVYNEAMKSYMQRYKFNGDYQWRLIFQDNFSQFVTKSYCKNVLYVLIPVDQITYKTRGFNQVAGLLQNVKVSNLLAFKTTKAHIKQSTKTRQARMETAQPFKYCGKKRLTGQKVILIDDIYTTGRTLYHAKHVLQQNGASQVRSLTLAR</sequence>
<dbReference type="EMBL" id="LT630287">
    <property type="protein sequence ID" value="SFV40242.1"/>
    <property type="molecule type" value="Genomic_DNA"/>
</dbReference>
<keyword evidence="3" id="KW-0328">Glycosyltransferase</keyword>
<dbReference type="Pfam" id="PF00156">
    <property type="entry name" value="Pribosyltran"/>
    <property type="match status" value="1"/>
</dbReference>
<organism evidence="3 4">
    <name type="scientific">Ligilactobacillus acidipiscis</name>
    <dbReference type="NCBI Taxonomy" id="89059"/>
    <lineage>
        <taxon>Bacteria</taxon>
        <taxon>Bacillati</taxon>
        <taxon>Bacillota</taxon>
        <taxon>Bacilli</taxon>
        <taxon>Lactobacillales</taxon>
        <taxon>Lactobacillaceae</taxon>
        <taxon>Ligilactobacillus</taxon>
    </lineage>
</organism>
<name>A0A1K1KMW6_9LACO</name>
<dbReference type="InterPro" id="IPR051910">
    <property type="entry name" value="ComF/GntX_DNA_util-trans"/>
</dbReference>
<evidence type="ECO:0000259" key="2">
    <source>
        <dbReference type="Pfam" id="PF00156"/>
    </source>
</evidence>
<dbReference type="Proteomes" id="UP000190935">
    <property type="component" value="Chromosome I"/>
</dbReference>